<dbReference type="GO" id="GO:0003677">
    <property type="term" value="F:DNA binding"/>
    <property type="evidence" value="ECO:0007669"/>
    <property type="project" value="InterPro"/>
</dbReference>
<organism evidence="8 9">
    <name type="scientific">Porphyromonas asaccharolytica (strain ATCC 25260 / DSM 20707 / BCRC 10618 / CCUG 7834 / JCM 6326 / LMG 13178 / VPI 4198 / B440)</name>
    <name type="common">Bacteroides asaccharolyticus</name>
    <dbReference type="NCBI Taxonomy" id="879243"/>
    <lineage>
        <taxon>Bacteria</taxon>
        <taxon>Pseudomonadati</taxon>
        <taxon>Bacteroidota</taxon>
        <taxon>Bacteroidia</taxon>
        <taxon>Bacteroidales</taxon>
        <taxon>Porphyromonadaceae</taxon>
        <taxon>Porphyromonas</taxon>
    </lineage>
</organism>
<dbReference type="RefSeq" id="WP_013760406.1">
    <property type="nucleotide sequence ID" value="NC_015501.1"/>
</dbReference>
<dbReference type="GO" id="GO:0009007">
    <property type="term" value="F:site-specific DNA-methyltransferase (adenine-specific) activity"/>
    <property type="evidence" value="ECO:0007669"/>
    <property type="project" value="UniProtKB-EC"/>
</dbReference>
<dbReference type="InterPro" id="IPR029063">
    <property type="entry name" value="SAM-dependent_MTases_sf"/>
</dbReference>
<dbReference type="Pfam" id="PF01555">
    <property type="entry name" value="N6_N4_Mtase"/>
    <property type="match status" value="1"/>
</dbReference>
<dbReference type="Proteomes" id="UP000006545">
    <property type="component" value="Chromosome"/>
</dbReference>
<evidence type="ECO:0000313" key="8">
    <source>
        <dbReference type="EMBL" id="AEE12933.1"/>
    </source>
</evidence>
<comment type="similarity">
    <text evidence="1">Belongs to the N(4)/N(6)-methyltransferase family.</text>
</comment>
<dbReference type="PRINTS" id="PR00508">
    <property type="entry name" value="S21N4MTFRASE"/>
</dbReference>
<name>F4KKK8_PORAD</name>
<evidence type="ECO:0000256" key="5">
    <source>
        <dbReference type="ARBA" id="ARBA00022691"/>
    </source>
</evidence>
<sequence>MPQRLTSISPDGSELTIEALRQIAPSCITEVKDPQSGAIRQVVNFDVLRTLLGDQTIEAGTEMYSFIWPGKQSARREAATPITDTLRPVLEDSVDWDNTENLYIEGDNLSVLKLLQRSYVGKVKMIYIDPPYNTGKNLIYKNRFYTDTKEYLESTGVYSDNEGWLYCNKSTNGRFHSDWCSMIYSRLLLSRSLLSEDGIICLTIDDSEVQNVISIMNEIFGESNHLATIVVKNNPSGRSTTKGVSIAHEYALFYGVKEGTVLGRLPRNDDQIARYKEMDNLGAYEWVNFRKHGGYREDAPSMYYPIYVKVDGSGFRIPKMKWNEKDKEYTILEPVEEDELISWPIDDQGRARRWKWGLERALSSSSEMSVRRDRKGIPSVYIKSRMNEEGMLPLTVWDDKRYSSTEYGANLLKNLLGTNCFDYPKSLYAVIDSLRIGSDPDSIVLDFFSGSATTAHAVMQLNAEDGGHRKFICVQLAEETPDGSEARKAGYKTIPDIAKERIRRAAVAIRNDLETEKIRAQAKLAKVAMGEDVDKDPELWDNLYDDAERNQAQERLDSIDKRKESLDTGFRVFRLDSSNFIDVKRTPAELGQGELDLMLDNVKNDRSGQDLLYGAMLSWGLSLSLPQAVTVVDGCEIYNVDEGALVACFAKAIPTAVIEAIADMQPKRVLLRDSSFASDKEKINTFELLKQHLNWDDKEAFDKVRVI</sequence>
<dbReference type="InterPro" id="IPR002295">
    <property type="entry name" value="N4/N6-MTase_EcoPI_Mod-like"/>
</dbReference>
<evidence type="ECO:0000256" key="1">
    <source>
        <dbReference type="ARBA" id="ARBA00006594"/>
    </source>
</evidence>
<dbReference type="KEGG" id="pah:Poras_0990"/>
<comment type="catalytic activity">
    <reaction evidence="6">
        <text>a 2'-deoxyadenosine in DNA + S-adenosyl-L-methionine = an N(6)-methyl-2'-deoxyadenosine in DNA + S-adenosyl-L-homocysteine + H(+)</text>
        <dbReference type="Rhea" id="RHEA:15197"/>
        <dbReference type="Rhea" id="RHEA-COMP:12418"/>
        <dbReference type="Rhea" id="RHEA-COMP:12419"/>
        <dbReference type="ChEBI" id="CHEBI:15378"/>
        <dbReference type="ChEBI" id="CHEBI:57856"/>
        <dbReference type="ChEBI" id="CHEBI:59789"/>
        <dbReference type="ChEBI" id="CHEBI:90615"/>
        <dbReference type="ChEBI" id="CHEBI:90616"/>
        <dbReference type="EC" id="2.1.1.72"/>
    </reaction>
</comment>
<evidence type="ECO:0000256" key="3">
    <source>
        <dbReference type="ARBA" id="ARBA00022603"/>
    </source>
</evidence>
<dbReference type="AlphaFoldDB" id="F4KKK8"/>
<proteinExistence type="inferred from homology"/>
<evidence type="ECO:0000259" key="7">
    <source>
        <dbReference type="Pfam" id="PF01555"/>
    </source>
</evidence>
<keyword evidence="4" id="KW-0808">Transferase</keyword>
<dbReference type="InterPro" id="IPR002941">
    <property type="entry name" value="DNA_methylase_N4/N6"/>
</dbReference>
<dbReference type="PIRSF" id="PIRSF015855">
    <property type="entry name" value="TypeIII_Mtase_mKpnI"/>
    <property type="match status" value="1"/>
</dbReference>
<dbReference type="GO" id="GO:0032259">
    <property type="term" value="P:methylation"/>
    <property type="evidence" value="ECO:0007669"/>
    <property type="project" value="UniProtKB-KW"/>
</dbReference>
<evidence type="ECO:0000256" key="4">
    <source>
        <dbReference type="ARBA" id="ARBA00022679"/>
    </source>
</evidence>
<dbReference type="SUPFAM" id="SSF53335">
    <property type="entry name" value="S-adenosyl-L-methionine-dependent methyltransferases"/>
    <property type="match status" value="1"/>
</dbReference>
<accession>F4KKK8</accession>
<dbReference type="GO" id="GO:0008170">
    <property type="term" value="F:N-methyltransferase activity"/>
    <property type="evidence" value="ECO:0007669"/>
    <property type="project" value="InterPro"/>
</dbReference>
<dbReference type="Gene3D" id="3.40.50.150">
    <property type="entry name" value="Vaccinia Virus protein VP39"/>
    <property type="match status" value="1"/>
</dbReference>
<evidence type="ECO:0000256" key="2">
    <source>
        <dbReference type="ARBA" id="ARBA00011900"/>
    </source>
</evidence>
<dbReference type="eggNOG" id="COG2189">
    <property type="taxonomic scope" value="Bacteria"/>
</dbReference>
<gene>
    <name evidence="8" type="ordered locus">Poras_0990</name>
</gene>
<evidence type="ECO:0000313" key="9">
    <source>
        <dbReference type="Proteomes" id="UP000006545"/>
    </source>
</evidence>
<keyword evidence="5" id="KW-0949">S-adenosyl-L-methionine</keyword>
<dbReference type="REBASE" id="35625">
    <property type="entry name" value="M.Pas20707ORF990P"/>
</dbReference>
<dbReference type="EC" id="2.1.1.72" evidence="2"/>
<dbReference type="PROSITE" id="PS00092">
    <property type="entry name" value="N6_MTASE"/>
    <property type="match status" value="1"/>
</dbReference>
<dbReference type="STRING" id="879243.Poras_0990"/>
<feature type="domain" description="DNA methylase N-4/N-6" evidence="7">
    <location>
        <begin position="123"/>
        <end position="479"/>
    </location>
</feature>
<reference evidence="9" key="1">
    <citation type="submission" date="2011-04" db="EMBL/GenBank/DDBJ databases">
        <title>The complete genome of Porphyromonas asaccharolytica DSM 20707.</title>
        <authorList>
            <person name="Lucas S."/>
            <person name="Han J."/>
            <person name="Lapidus A."/>
            <person name="Bruce D."/>
            <person name="Goodwin L."/>
            <person name="Pitluck S."/>
            <person name="Peters L."/>
            <person name="Kyrpides N."/>
            <person name="Mavromatis K."/>
            <person name="Ivanova N."/>
            <person name="Ovchinnikova G."/>
            <person name="Pagani I."/>
            <person name="Lu M."/>
            <person name="Detter J.C."/>
            <person name="Tapia R."/>
            <person name="Han C."/>
            <person name="Land M."/>
            <person name="Hauser L."/>
            <person name="Markowitz V."/>
            <person name="Cheng J.-F."/>
            <person name="Hugenholtz P."/>
            <person name="Woyke T."/>
            <person name="Wu D."/>
            <person name="Gronow S."/>
            <person name="Wellnitz S."/>
            <person name="Brambilla E."/>
            <person name="Klenk H.-P."/>
            <person name="Eisen J.A."/>
        </authorList>
    </citation>
    <scope>NUCLEOTIDE SEQUENCE [LARGE SCALE GENOMIC DNA]</scope>
    <source>
        <strain evidence="9">ATCC 25260 / DSM 20707 / VPI 4198</strain>
    </source>
</reference>
<dbReference type="HOGENOM" id="CLU_020164_2_1_10"/>
<dbReference type="InterPro" id="IPR001091">
    <property type="entry name" value="RM_Methyltransferase"/>
</dbReference>
<dbReference type="InterPro" id="IPR002052">
    <property type="entry name" value="DNA_methylase_N6_adenine_CS"/>
</dbReference>
<keyword evidence="9" id="KW-1185">Reference proteome</keyword>
<protein>
    <recommendedName>
        <fullName evidence="2">site-specific DNA-methyltransferase (adenine-specific)</fullName>
        <ecNumber evidence="2">2.1.1.72</ecNumber>
    </recommendedName>
</protein>
<evidence type="ECO:0000256" key="6">
    <source>
        <dbReference type="ARBA" id="ARBA00047942"/>
    </source>
</evidence>
<keyword evidence="3 8" id="KW-0489">Methyltransferase</keyword>
<dbReference type="EMBL" id="CP002689">
    <property type="protein sequence ID" value="AEE12933.1"/>
    <property type="molecule type" value="Genomic_DNA"/>
</dbReference>